<organism evidence="1">
    <name type="scientific">Arundo donax</name>
    <name type="common">Giant reed</name>
    <name type="synonym">Donax arundinaceus</name>
    <dbReference type="NCBI Taxonomy" id="35708"/>
    <lineage>
        <taxon>Eukaryota</taxon>
        <taxon>Viridiplantae</taxon>
        <taxon>Streptophyta</taxon>
        <taxon>Embryophyta</taxon>
        <taxon>Tracheophyta</taxon>
        <taxon>Spermatophyta</taxon>
        <taxon>Magnoliopsida</taxon>
        <taxon>Liliopsida</taxon>
        <taxon>Poales</taxon>
        <taxon>Poaceae</taxon>
        <taxon>PACMAD clade</taxon>
        <taxon>Arundinoideae</taxon>
        <taxon>Arundineae</taxon>
        <taxon>Arundo</taxon>
    </lineage>
</organism>
<evidence type="ECO:0000313" key="1">
    <source>
        <dbReference type="EMBL" id="JAD47653.1"/>
    </source>
</evidence>
<reference evidence="1" key="1">
    <citation type="submission" date="2014-09" db="EMBL/GenBank/DDBJ databases">
        <authorList>
            <person name="Magalhaes I.L.F."/>
            <person name="Oliveira U."/>
            <person name="Santos F.R."/>
            <person name="Vidigal T.H.D.A."/>
            <person name="Brescovit A.D."/>
            <person name="Santos A.J."/>
        </authorList>
    </citation>
    <scope>NUCLEOTIDE SEQUENCE</scope>
    <source>
        <tissue evidence="1">Shoot tissue taken approximately 20 cm above the soil surface</tissue>
    </source>
</reference>
<proteinExistence type="predicted"/>
<dbReference type="AlphaFoldDB" id="A0A0A9ACN0"/>
<accession>A0A0A9ACN0</accession>
<sequence>MAAHRPLLYRSLSPSITNLSCLYPSPHLQTWLCEEIPSDIVGGGGMRSESNLEPGFGF</sequence>
<reference evidence="1" key="2">
    <citation type="journal article" date="2015" name="Data Brief">
        <title>Shoot transcriptome of the giant reed, Arundo donax.</title>
        <authorList>
            <person name="Barrero R.A."/>
            <person name="Guerrero F.D."/>
            <person name="Moolhuijzen P."/>
            <person name="Goolsby J.A."/>
            <person name="Tidwell J."/>
            <person name="Bellgard S.E."/>
            <person name="Bellgard M.I."/>
        </authorList>
    </citation>
    <scope>NUCLEOTIDE SEQUENCE</scope>
    <source>
        <tissue evidence="1">Shoot tissue taken approximately 20 cm above the soil surface</tissue>
    </source>
</reference>
<name>A0A0A9ACN0_ARUDO</name>
<dbReference type="EMBL" id="GBRH01250242">
    <property type="protein sequence ID" value="JAD47653.1"/>
    <property type="molecule type" value="Transcribed_RNA"/>
</dbReference>
<protein>
    <submittedName>
        <fullName evidence="1">Uncharacterized protein</fullName>
    </submittedName>
</protein>